<dbReference type="Gene3D" id="3.30.360.10">
    <property type="entry name" value="Dihydrodipicolinate Reductase, domain 2"/>
    <property type="match status" value="1"/>
</dbReference>
<dbReference type="GO" id="GO:0000166">
    <property type="term" value="F:nucleotide binding"/>
    <property type="evidence" value="ECO:0007669"/>
    <property type="project" value="InterPro"/>
</dbReference>
<dbReference type="InterPro" id="IPR051317">
    <property type="entry name" value="Gfo/Idh/MocA_oxidoreduct"/>
</dbReference>
<proteinExistence type="predicted"/>
<evidence type="ECO:0000259" key="2">
    <source>
        <dbReference type="Pfam" id="PF22725"/>
    </source>
</evidence>
<dbReference type="RefSeq" id="WP_068667340.1">
    <property type="nucleotide sequence ID" value="NZ_LYPB01000076.1"/>
</dbReference>
<dbReference type="STRING" id="1850517.A8708_20295"/>
<organism evidence="3 4">
    <name type="scientific">Paenibacillus oryzisoli</name>
    <dbReference type="NCBI Taxonomy" id="1850517"/>
    <lineage>
        <taxon>Bacteria</taxon>
        <taxon>Bacillati</taxon>
        <taxon>Bacillota</taxon>
        <taxon>Bacilli</taxon>
        <taxon>Bacillales</taxon>
        <taxon>Paenibacillaceae</taxon>
        <taxon>Paenibacillus</taxon>
    </lineage>
</organism>
<dbReference type="Pfam" id="PF01408">
    <property type="entry name" value="GFO_IDH_MocA"/>
    <property type="match status" value="1"/>
</dbReference>
<dbReference type="InterPro" id="IPR000683">
    <property type="entry name" value="Gfo/Idh/MocA-like_OxRdtase_N"/>
</dbReference>
<protein>
    <submittedName>
        <fullName evidence="3">Oxidoreductase</fullName>
    </submittedName>
</protein>
<accession>A0A198A5N1</accession>
<dbReference type="Pfam" id="PF22725">
    <property type="entry name" value="GFO_IDH_MocA_C3"/>
    <property type="match status" value="1"/>
</dbReference>
<dbReference type="SUPFAM" id="SSF55347">
    <property type="entry name" value="Glyceraldehyde-3-phosphate dehydrogenase-like, C-terminal domain"/>
    <property type="match status" value="1"/>
</dbReference>
<keyword evidence="4" id="KW-1185">Reference proteome</keyword>
<sequence length="345" mass="37564">MSSYRVVVVGCGGMSNMWIENVKQRHECEIVALVDIKAEFAQAMAERHGLACGVYTDVEAAIRENEANLVLDITIPASHFQVGTTALRHGCDVLGEKPMAATMDEARELIQRADEAGKSLAVMQNRRYDANIRALRDLIQSGTIGRVGYVGADFFLGPHFGGFREAMESPLILDMAIHTFDQARFITGADPVSVYCQEWNPPGSWYAGNASAICIYEMSDGSVFCYRGSWCAEGAPTSWEAAWRVTGEQGTALWDGAGAPYAEVVAAGADQSGKFLREFTRVDAEVNWSGRSGHAGCLDEMFAALAEGRRAETDCRDNIKSMAMVLGALDSAKLGQKVDLRSYWS</sequence>
<dbReference type="EMBL" id="LYPB01000076">
    <property type="protein sequence ID" value="OAS16361.1"/>
    <property type="molecule type" value="Genomic_DNA"/>
</dbReference>
<comment type="caution">
    <text evidence="3">The sequence shown here is derived from an EMBL/GenBank/DDBJ whole genome shotgun (WGS) entry which is preliminary data.</text>
</comment>
<dbReference type="PANTHER" id="PTHR43708">
    <property type="entry name" value="CONSERVED EXPRESSED OXIDOREDUCTASE (EUROFUNG)"/>
    <property type="match status" value="1"/>
</dbReference>
<feature type="domain" description="Gfo/Idh/MocA-like oxidoreductase N-terminal" evidence="1">
    <location>
        <begin position="5"/>
        <end position="122"/>
    </location>
</feature>
<dbReference type="OrthoDB" id="9800252at2"/>
<dbReference type="InterPro" id="IPR036291">
    <property type="entry name" value="NAD(P)-bd_dom_sf"/>
</dbReference>
<reference evidence="3 4" key="1">
    <citation type="submission" date="2016-05" db="EMBL/GenBank/DDBJ databases">
        <title>Paenibacillus sp. 1ZS3-15 nov., isolated from the rhizosphere soil.</title>
        <authorList>
            <person name="Zhang X.X."/>
            <person name="Zhang J."/>
        </authorList>
    </citation>
    <scope>NUCLEOTIDE SEQUENCE [LARGE SCALE GENOMIC DNA]</scope>
    <source>
        <strain evidence="3 4">1ZS3-15</strain>
    </source>
</reference>
<dbReference type="Gene3D" id="3.40.50.720">
    <property type="entry name" value="NAD(P)-binding Rossmann-like Domain"/>
    <property type="match status" value="1"/>
</dbReference>
<name>A0A198A5N1_9BACL</name>
<evidence type="ECO:0000313" key="3">
    <source>
        <dbReference type="EMBL" id="OAS16361.1"/>
    </source>
</evidence>
<dbReference type="InterPro" id="IPR055170">
    <property type="entry name" value="GFO_IDH_MocA-like_dom"/>
</dbReference>
<evidence type="ECO:0000259" key="1">
    <source>
        <dbReference type="Pfam" id="PF01408"/>
    </source>
</evidence>
<dbReference type="PANTHER" id="PTHR43708:SF8">
    <property type="entry name" value="OXIDOREDUCTASE"/>
    <property type="match status" value="1"/>
</dbReference>
<dbReference type="SUPFAM" id="SSF51735">
    <property type="entry name" value="NAD(P)-binding Rossmann-fold domains"/>
    <property type="match status" value="1"/>
</dbReference>
<feature type="domain" description="GFO/IDH/MocA-like oxidoreductase" evidence="2">
    <location>
        <begin position="132"/>
        <end position="252"/>
    </location>
</feature>
<evidence type="ECO:0000313" key="4">
    <source>
        <dbReference type="Proteomes" id="UP000078454"/>
    </source>
</evidence>
<dbReference type="AlphaFoldDB" id="A0A198A5N1"/>
<dbReference type="Proteomes" id="UP000078454">
    <property type="component" value="Unassembled WGS sequence"/>
</dbReference>
<gene>
    <name evidence="3" type="ORF">A8708_20295</name>
</gene>